<sequence>MTTANTMHPFDEAIQLTPQGDHYRGQTSAKYANMVGPFGGVTAATLLRAVMDHPKCQGEPLALTVNFAAPVADGAFDLVPKLIRTNRSTQHWSMELLQNDQIAATATALFATRRETWSATEAQFPDLSNLGEGVAMPATGLPVWVNRYDVRTLRGHLGLSATAQETASDTVTQQWIRDEPPRVMDFCSLTAIADAFFPRIFIKRKQAVPAGTVSLTVYFHADAATLTAHGTQPVLGYARANRFYNNYFDQIAELWTPDGALLATTTQVVYYKE</sequence>
<organism evidence="3 4">
    <name type="scientific">Undibacterium aquatile</name>
    <dbReference type="NCBI Taxonomy" id="1537398"/>
    <lineage>
        <taxon>Bacteria</taxon>
        <taxon>Pseudomonadati</taxon>
        <taxon>Pseudomonadota</taxon>
        <taxon>Betaproteobacteria</taxon>
        <taxon>Burkholderiales</taxon>
        <taxon>Oxalobacteraceae</taxon>
        <taxon>Undibacterium</taxon>
    </lineage>
</organism>
<gene>
    <name evidence="3" type="ORF">H8K26_10085</name>
</gene>
<dbReference type="InterPro" id="IPR029069">
    <property type="entry name" value="HotDog_dom_sf"/>
</dbReference>
<keyword evidence="4" id="KW-1185">Reference proteome</keyword>
<feature type="domain" description="Acyl-CoA thioesterase-like C-terminal" evidence="2">
    <location>
        <begin position="138"/>
        <end position="270"/>
    </location>
</feature>
<dbReference type="SUPFAM" id="SSF54637">
    <property type="entry name" value="Thioesterase/thiol ester dehydrase-isomerase"/>
    <property type="match status" value="2"/>
</dbReference>
<protein>
    <submittedName>
        <fullName evidence="3">Thioesterase family protein</fullName>
    </submittedName>
</protein>
<evidence type="ECO:0000313" key="3">
    <source>
        <dbReference type="EMBL" id="MBC3811790.1"/>
    </source>
</evidence>
<dbReference type="RefSeq" id="WP_190479242.1">
    <property type="nucleotide sequence ID" value="NZ_JACOFT010000003.1"/>
</dbReference>
<dbReference type="Pfam" id="PF20789">
    <property type="entry name" value="4HBT_3C"/>
    <property type="match status" value="1"/>
</dbReference>
<dbReference type="Gene3D" id="2.40.160.210">
    <property type="entry name" value="Acyl-CoA thioesterase, double hotdog domain"/>
    <property type="match status" value="1"/>
</dbReference>
<comment type="caution">
    <text evidence="3">The sequence shown here is derived from an EMBL/GenBank/DDBJ whole genome shotgun (WGS) entry which is preliminary data.</text>
</comment>
<evidence type="ECO:0000313" key="4">
    <source>
        <dbReference type="Proteomes" id="UP000637632"/>
    </source>
</evidence>
<dbReference type="EMBL" id="JACOFT010000003">
    <property type="protein sequence ID" value="MBC3811790.1"/>
    <property type="molecule type" value="Genomic_DNA"/>
</dbReference>
<feature type="domain" description="Acyl-CoA thioesterase-like N-terminal HotDog" evidence="1">
    <location>
        <begin position="33"/>
        <end position="111"/>
    </location>
</feature>
<dbReference type="InterPro" id="IPR052389">
    <property type="entry name" value="Sec_Metab_Biosynth-Assoc"/>
</dbReference>
<dbReference type="InterPro" id="IPR042171">
    <property type="entry name" value="Acyl-CoA_hotdog"/>
</dbReference>
<proteinExistence type="predicted"/>
<accession>A0ABR6XFW3</accession>
<dbReference type="Pfam" id="PF13622">
    <property type="entry name" value="4HBT_3"/>
    <property type="match status" value="1"/>
</dbReference>
<dbReference type="InterPro" id="IPR049450">
    <property type="entry name" value="ACOT8-like_C"/>
</dbReference>
<reference evidence="3 4" key="1">
    <citation type="submission" date="2020-08" db="EMBL/GenBank/DDBJ databases">
        <title>Novel species isolated from subtropical streams in China.</title>
        <authorList>
            <person name="Lu H."/>
        </authorList>
    </citation>
    <scope>NUCLEOTIDE SEQUENCE [LARGE SCALE GENOMIC DNA]</scope>
    <source>
        <strain evidence="3 4">CCTCC AB 2015119</strain>
    </source>
</reference>
<evidence type="ECO:0000259" key="2">
    <source>
        <dbReference type="Pfam" id="PF20789"/>
    </source>
</evidence>
<dbReference type="PANTHER" id="PTHR38110">
    <property type="entry name" value="CHROMOSOME 23, WHOLE GENOME SHOTGUN SEQUENCE"/>
    <property type="match status" value="1"/>
</dbReference>
<dbReference type="InterPro" id="IPR049449">
    <property type="entry name" value="TesB_ACOT8-like_N"/>
</dbReference>
<dbReference type="Proteomes" id="UP000637632">
    <property type="component" value="Unassembled WGS sequence"/>
</dbReference>
<dbReference type="PANTHER" id="PTHR38110:SF1">
    <property type="entry name" value="THIOESTERASE DOMAIN-CONTAINING PROTEIN"/>
    <property type="match status" value="1"/>
</dbReference>
<evidence type="ECO:0000259" key="1">
    <source>
        <dbReference type="Pfam" id="PF13622"/>
    </source>
</evidence>
<name>A0ABR6XFW3_9BURK</name>